<keyword evidence="2" id="KW-0479">Metal-binding</keyword>
<dbReference type="CDD" id="cd00207">
    <property type="entry name" value="fer2"/>
    <property type="match status" value="1"/>
</dbReference>
<comment type="caution">
    <text evidence="7">The sequence shown here is derived from an EMBL/GenBank/DDBJ whole genome shotgun (WGS) entry which is preliminary data.</text>
</comment>
<dbReference type="Pfam" id="PF00111">
    <property type="entry name" value="Fer2"/>
    <property type="match status" value="1"/>
</dbReference>
<dbReference type="PANTHER" id="PTHR44379">
    <property type="entry name" value="OXIDOREDUCTASE WITH IRON-SULFUR SUBUNIT"/>
    <property type="match status" value="1"/>
</dbReference>
<keyword evidence="3" id="KW-0560">Oxidoreductase</keyword>
<evidence type="ECO:0000256" key="2">
    <source>
        <dbReference type="ARBA" id="ARBA00022723"/>
    </source>
</evidence>
<protein>
    <submittedName>
        <fullName evidence="7">(2Fe-2S)-binding protein</fullName>
    </submittedName>
</protein>
<dbReference type="InterPro" id="IPR006058">
    <property type="entry name" value="2Fe2S_fd_BS"/>
</dbReference>
<evidence type="ECO:0000256" key="4">
    <source>
        <dbReference type="ARBA" id="ARBA00023004"/>
    </source>
</evidence>
<dbReference type="PROSITE" id="PS51085">
    <property type="entry name" value="2FE2S_FER_2"/>
    <property type="match status" value="1"/>
</dbReference>
<dbReference type="Gene3D" id="1.10.150.120">
    <property type="entry name" value="[2Fe-2S]-binding domain"/>
    <property type="match status" value="1"/>
</dbReference>
<dbReference type="SUPFAM" id="SSF47741">
    <property type="entry name" value="CO dehydrogenase ISP C-domain like"/>
    <property type="match status" value="1"/>
</dbReference>
<evidence type="ECO:0000256" key="1">
    <source>
        <dbReference type="ARBA" id="ARBA00022714"/>
    </source>
</evidence>
<dbReference type="InterPro" id="IPR051452">
    <property type="entry name" value="Diverse_Oxidoreductases"/>
</dbReference>
<name>A0ABV6YVG1_UNCC1</name>
<dbReference type="InterPro" id="IPR012675">
    <property type="entry name" value="Beta-grasp_dom_sf"/>
</dbReference>
<dbReference type="Pfam" id="PF01799">
    <property type="entry name" value="Fer2_2"/>
    <property type="match status" value="1"/>
</dbReference>
<dbReference type="InterPro" id="IPR001041">
    <property type="entry name" value="2Fe-2S_ferredoxin-type"/>
</dbReference>
<dbReference type="InterPro" id="IPR036884">
    <property type="entry name" value="2Fe-2S-bd_dom_sf"/>
</dbReference>
<organism evidence="7 8">
    <name type="scientific">candidate division CSSED10-310 bacterium</name>
    <dbReference type="NCBI Taxonomy" id="2855610"/>
    <lineage>
        <taxon>Bacteria</taxon>
        <taxon>Bacteria division CSSED10-310</taxon>
    </lineage>
</organism>
<gene>
    <name evidence="7" type="ORF">ACFL27_08195</name>
</gene>
<evidence type="ECO:0000259" key="6">
    <source>
        <dbReference type="PROSITE" id="PS51085"/>
    </source>
</evidence>
<feature type="domain" description="2Fe-2S ferredoxin-type" evidence="6">
    <location>
        <begin position="6"/>
        <end position="82"/>
    </location>
</feature>
<reference evidence="7 8" key="1">
    <citation type="submission" date="2024-09" db="EMBL/GenBank/DDBJ databases">
        <title>Laminarin stimulates single cell rates of sulfate reduction while oxygen inhibits transcriptomic activity in coastal marine sediment.</title>
        <authorList>
            <person name="Lindsay M."/>
            <person name="Orcutt B."/>
            <person name="Emerson D."/>
            <person name="Stepanauskas R."/>
            <person name="D'Angelo T."/>
        </authorList>
    </citation>
    <scope>NUCLEOTIDE SEQUENCE [LARGE SCALE GENOMIC DNA]</scope>
    <source>
        <strain evidence="7">SAG AM-311-K15</strain>
    </source>
</reference>
<evidence type="ECO:0000256" key="3">
    <source>
        <dbReference type="ARBA" id="ARBA00023002"/>
    </source>
</evidence>
<keyword evidence="5" id="KW-0411">Iron-sulfur</keyword>
<dbReference type="PANTHER" id="PTHR44379:SF5">
    <property type="entry name" value="OXIDOREDUCTASE WITH IRON-SULFUR SUBUNIT"/>
    <property type="match status" value="1"/>
</dbReference>
<dbReference type="InterPro" id="IPR002888">
    <property type="entry name" value="2Fe-2S-bd"/>
</dbReference>
<sequence length="161" mass="17403">MIFNQVTIKFFLNTKPVTIRAPAGLPLVELLRDYFHLTGTKKGCGSGQCGACTVLLDGEPVPSCLVPAVQVSGKQVVTIEHLENQENLHPLQQAFIETGAVQCGFCTPGMILSALALLKRNPQPSVELIKEAMAGNLCRCTGYKKIAQGIRKAGEMIHEQD</sequence>
<keyword evidence="8" id="KW-1185">Reference proteome</keyword>
<proteinExistence type="predicted"/>
<keyword evidence="4" id="KW-0408">Iron</keyword>
<dbReference type="EMBL" id="JBHPBY010000079">
    <property type="protein sequence ID" value="MFC1850155.1"/>
    <property type="molecule type" value="Genomic_DNA"/>
</dbReference>
<dbReference type="InterPro" id="IPR036010">
    <property type="entry name" value="2Fe-2S_ferredoxin-like_sf"/>
</dbReference>
<evidence type="ECO:0000313" key="7">
    <source>
        <dbReference type="EMBL" id="MFC1850155.1"/>
    </source>
</evidence>
<dbReference type="Gene3D" id="3.10.20.30">
    <property type="match status" value="1"/>
</dbReference>
<evidence type="ECO:0000256" key="5">
    <source>
        <dbReference type="ARBA" id="ARBA00023014"/>
    </source>
</evidence>
<dbReference type="Proteomes" id="UP001594351">
    <property type="component" value="Unassembled WGS sequence"/>
</dbReference>
<dbReference type="PROSITE" id="PS00197">
    <property type="entry name" value="2FE2S_FER_1"/>
    <property type="match status" value="1"/>
</dbReference>
<evidence type="ECO:0000313" key="8">
    <source>
        <dbReference type="Proteomes" id="UP001594351"/>
    </source>
</evidence>
<accession>A0ABV6YVG1</accession>
<dbReference type="SUPFAM" id="SSF54292">
    <property type="entry name" value="2Fe-2S ferredoxin-like"/>
    <property type="match status" value="1"/>
</dbReference>
<keyword evidence="1" id="KW-0001">2Fe-2S</keyword>